<dbReference type="Pfam" id="PF16403">
    <property type="entry name" value="Bact_surface_Ig-like"/>
    <property type="match status" value="1"/>
</dbReference>
<dbReference type="InterPro" id="IPR032179">
    <property type="entry name" value="Cry22Aa_Ig-like"/>
</dbReference>
<evidence type="ECO:0000313" key="6">
    <source>
        <dbReference type="Proteomes" id="UP000195139"/>
    </source>
</evidence>
<reference evidence="5" key="1">
    <citation type="submission" date="2017-05" db="EMBL/GenBank/DDBJ databases">
        <title>The Genome Sequence of Enterococcus sp. 4G2_DIV0659.</title>
        <authorList>
            <consortium name="The Broad Institute Genomics Platform"/>
            <consortium name="The Broad Institute Genomic Center for Infectious Diseases"/>
            <person name="Earl A."/>
            <person name="Manson A."/>
            <person name="Schwartman J."/>
            <person name="Gilmore M."/>
            <person name="Abouelleil A."/>
            <person name="Cao P."/>
            <person name="Chapman S."/>
            <person name="Cusick C."/>
            <person name="Shea T."/>
            <person name="Young S."/>
            <person name="Neafsey D."/>
            <person name="Nusbaum C."/>
            <person name="Birren B."/>
        </authorList>
    </citation>
    <scope>NUCLEOTIDE SEQUENCE [LARGE SCALE GENOMIC DNA]</scope>
    <source>
        <strain evidence="5">4G2_DIV0659</strain>
    </source>
</reference>
<evidence type="ECO:0000313" key="4">
    <source>
        <dbReference type="EMBL" id="MEI5994754.1"/>
    </source>
</evidence>
<dbReference type="RefSeq" id="WP_086329209.1">
    <property type="nucleotide sequence ID" value="NZ_NGLE02000001.1"/>
</dbReference>
<dbReference type="NCBIfam" id="NF033510">
    <property type="entry name" value="Ca_tandemer"/>
    <property type="match status" value="1"/>
</dbReference>
<feature type="domain" description="Bacterial Ig" evidence="3">
    <location>
        <begin position="262"/>
        <end position="334"/>
    </location>
</feature>
<evidence type="ECO:0000259" key="2">
    <source>
        <dbReference type="Pfam" id="PF16403"/>
    </source>
</evidence>
<reference evidence="4 6" key="2">
    <citation type="submission" date="2018-07" db="EMBL/GenBank/DDBJ databases">
        <title>The Genome Sequence of Enterococcus sp. DIV0659b.</title>
        <authorList>
            <consortium name="The Broad Institute Genomics Platform"/>
            <consortium name="The Broad Institute Genomic Center for Infectious Diseases"/>
            <person name="Earl A."/>
            <person name="Manson A."/>
            <person name="Schwartman J."/>
            <person name="Gilmore M."/>
            <person name="Abouelleil A."/>
            <person name="Cao P."/>
            <person name="Chapman S."/>
            <person name="Cusick C."/>
            <person name="Shea T."/>
            <person name="Young S."/>
            <person name="Neafsey D."/>
            <person name="Nusbaum C."/>
            <person name="Birren B."/>
        </authorList>
    </citation>
    <scope>NUCLEOTIDE SEQUENCE [LARGE SCALE GENOMIC DNA]</scope>
    <source>
        <strain evidence="4 6">4G2_DIV0659</strain>
    </source>
</reference>
<proteinExistence type="predicted"/>
<evidence type="ECO:0008006" key="7">
    <source>
        <dbReference type="Google" id="ProtNLM"/>
    </source>
</evidence>
<accession>A0A242CH42</accession>
<dbReference type="EMBL" id="NGLE02000001">
    <property type="protein sequence ID" value="MEI5994754.1"/>
    <property type="molecule type" value="Genomic_DNA"/>
</dbReference>
<comment type="caution">
    <text evidence="5">The sequence shown here is derived from an EMBL/GenBank/DDBJ whole genome shotgun (WGS) entry which is preliminary data.</text>
</comment>
<protein>
    <recommendedName>
        <fullName evidence="7">Pesticidal crystal protein Cry22Aa Ig-like domain-containing protein</fullName>
    </recommendedName>
</protein>
<dbReference type="OrthoDB" id="2339326at2"/>
<name>A0A242CH42_9ENTE</name>
<feature type="signal peptide" evidence="1">
    <location>
        <begin position="1"/>
        <end position="24"/>
    </location>
</feature>
<feature type="chain" id="PRO_5038894206" description="Pesticidal crystal protein Cry22Aa Ig-like domain-containing protein" evidence="1">
    <location>
        <begin position="25"/>
        <end position="585"/>
    </location>
</feature>
<sequence length="585" mass="64340">MFSQGNKTKTFVFCFLFISFFVSGSIAEKASAETINEQENFTDSMGLKPDLGTSEKSSMSEAYIQKSANWDRYKYGTFEGDLLNDGKISIRTTTIRVTKQTSYWDRYVDVIILDESGKINYASGRINVHGKETYITLKPGSLKPNTTYLLGVNERWLLTGIIADSYPLGYFQVSDGQTHTPPTIEAADRKVPLNTPFDYMEGVSAYDETGEDISNLISYSGMVNTSQEGNYLVTYSVTDKNNLTTTKTINVTVFKPEAEHLEKPTIDTVTEKDTLVTGTAVPNTSINIIIGQEKYRNTVSESGKFSIQLERAYPAGTSIEAFVENEQGNRSESVYSKVQPVQTELKKPVINEITDKDTVVTGSAEPNTQIDLIMGIDKYREKVRSDGTFSITLDQSYPAGTGVEAFITDEKGNKSESTKTIVKSANDEIGINPIYTSDSIITGKTIPNAKIEVSIENMRARIYEGTSDSKGDFVIDMNGKTYPAATQVEVTVFFPDGTKKSKKVIVYPKIPSVNTINELSRELTGTADPNATIKVSSSNGLYFIGEADASGNFRLPVRGLKQGDILSVYQTSNGIDSDVITITVQ</sequence>
<evidence type="ECO:0000259" key="3">
    <source>
        <dbReference type="Pfam" id="PF17936"/>
    </source>
</evidence>
<dbReference type="InterPro" id="IPR041498">
    <property type="entry name" value="Big_6"/>
</dbReference>
<feature type="domain" description="Pesticidal crystal protein Cry22Aa Ig-like" evidence="2">
    <location>
        <begin position="190"/>
        <end position="253"/>
    </location>
</feature>
<gene>
    <name evidence="5" type="ORF">A5880_000242</name>
    <name evidence="4" type="ORF">A5880_002340</name>
</gene>
<feature type="domain" description="Bacterial Ig" evidence="3">
    <location>
        <begin position="508"/>
        <end position="584"/>
    </location>
</feature>
<dbReference type="STRING" id="1834181.A5880_000242"/>
<dbReference type="Pfam" id="PF17936">
    <property type="entry name" value="Big_6"/>
    <property type="match status" value="3"/>
</dbReference>
<evidence type="ECO:0000313" key="5">
    <source>
        <dbReference type="EMBL" id="OTO09563.1"/>
    </source>
</evidence>
<dbReference type="InterPro" id="IPR013783">
    <property type="entry name" value="Ig-like_fold"/>
</dbReference>
<keyword evidence="6" id="KW-1185">Reference proteome</keyword>
<dbReference type="EMBL" id="NGLE01000001">
    <property type="protein sequence ID" value="OTO09563.1"/>
    <property type="molecule type" value="Genomic_DNA"/>
</dbReference>
<feature type="domain" description="Bacterial Ig" evidence="3">
    <location>
        <begin position="347"/>
        <end position="422"/>
    </location>
</feature>
<dbReference type="AlphaFoldDB" id="A0A242CH42"/>
<organism evidence="5">
    <name type="scientific">Candidatus Enterococcus mansonii</name>
    <dbReference type="NCBI Taxonomy" id="1834181"/>
    <lineage>
        <taxon>Bacteria</taxon>
        <taxon>Bacillati</taxon>
        <taxon>Bacillota</taxon>
        <taxon>Bacilli</taxon>
        <taxon>Lactobacillales</taxon>
        <taxon>Enterococcaceae</taxon>
        <taxon>Enterococcus</taxon>
    </lineage>
</organism>
<evidence type="ECO:0000256" key="1">
    <source>
        <dbReference type="SAM" id="SignalP"/>
    </source>
</evidence>
<dbReference type="Gene3D" id="2.60.40.10">
    <property type="entry name" value="Immunoglobulins"/>
    <property type="match status" value="4"/>
</dbReference>
<keyword evidence="1" id="KW-0732">Signal</keyword>
<dbReference type="Proteomes" id="UP000195139">
    <property type="component" value="Unassembled WGS sequence"/>
</dbReference>